<sequence>MELKLNDIFNLTEEEINNSKIEFNMTYGSKADYFIDYWLKQNDIDKINGTCEQCSYWGWYGTSQRNFYPDQWVFSFSRISGDEWLFISAGKVLEVPEDDWAKVEILDIFKPFFGRLVINCNKGHTFARYTFNLSSYIEKISVKEILSCLYSGDKFDGYDRVYLPFGKLSKIFKGEILPTYYEALSKVSGVYCLTDTNTGKLYIGSATGIEGVRQRWGDYFSSKDGGNKKLIELKNKEGEEYFEKYFTFTLIEFFNRSYDPEKIIEREQYWKKCFDTINNGYNSN</sequence>
<dbReference type="PROSITE" id="PS50164">
    <property type="entry name" value="GIY_YIG"/>
    <property type="match status" value="1"/>
</dbReference>
<dbReference type="InterPro" id="IPR035901">
    <property type="entry name" value="GIY-YIG_endonuc_sf"/>
</dbReference>
<accession>A0ABS7SZX1</accession>
<organism evidence="2 3">
    <name type="scientific">Anaerococcus murdochii</name>
    <dbReference type="NCBI Taxonomy" id="411577"/>
    <lineage>
        <taxon>Bacteria</taxon>
        <taxon>Bacillati</taxon>
        <taxon>Bacillota</taxon>
        <taxon>Tissierellia</taxon>
        <taxon>Tissierellales</taxon>
        <taxon>Peptoniphilaceae</taxon>
        <taxon>Anaerococcus</taxon>
    </lineage>
</organism>
<name>A0ABS7SZX1_9FIRM</name>
<evidence type="ECO:0000313" key="2">
    <source>
        <dbReference type="EMBL" id="MBZ2387058.1"/>
    </source>
</evidence>
<dbReference type="Pfam" id="PF01541">
    <property type="entry name" value="GIY-YIG"/>
    <property type="match status" value="1"/>
</dbReference>
<evidence type="ECO:0000259" key="1">
    <source>
        <dbReference type="PROSITE" id="PS50164"/>
    </source>
</evidence>
<reference evidence="2 3" key="1">
    <citation type="submission" date="2021-08" db="EMBL/GenBank/DDBJ databases">
        <title>FDA dAtabase for Regulatory Grade micrObial Sequences (FDA-ARGOS): Supporting development and validation of Infectious Disease Dx tests.</title>
        <authorList>
            <person name="Sproer C."/>
            <person name="Gronow S."/>
            <person name="Severitt S."/>
            <person name="Schroder I."/>
            <person name="Tallon L."/>
            <person name="Sadzewicz L."/>
            <person name="Zhao X."/>
            <person name="Boylan J."/>
            <person name="Ott S."/>
            <person name="Bowen H."/>
            <person name="Vavikolanu K."/>
            <person name="Hazen T."/>
            <person name="Aluvathingal J."/>
            <person name="Nadendla S."/>
            <person name="Lowell S."/>
            <person name="Myers T."/>
            <person name="Yan Y."/>
            <person name="Sichtig H."/>
        </authorList>
    </citation>
    <scope>NUCLEOTIDE SEQUENCE [LARGE SCALE GENOMIC DNA]</scope>
    <source>
        <strain evidence="2 3">FDAARGOS_1460</strain>
    </source>
</reference>
<dbReference type="Proteomes" id="UP000734271">
    <property type="component" value="Unassembled WGS sequence"/>
</dbReference>
<dbReference type="EMBL" id="JAIPME010000002">
    <property type="protein sequence ID" value="MBZ2387058.1"/>
    <property type="molecule type" value="Genomic_DNA"/>
</dbReference>
<gene>
    <name evidence="2" type="ORF">K8P03_07165</name>
</gene>
<comment type="caution">
    <text evidence="2">The sequence shown here is derived from an EMBL/GenBank/DDBJ whole genome shotgun (WGS) entry which is preliminary data.</text>
</comment>
<feature type="domain" description="GIY-YIG" evidence="1">
    <location>
        <begin position="186"/>
        <end position="283"/>
    </location>
</feature>
<dbReference type="RefSeq" id="WP_223419865.1">
    <property type="nucleotide sequence ID" value="NZ_JAIPME010000002.1"/>
</dbReference>
<dbReference type="Gene3D" id="3.40.1440.10">
    <property type="entry name" value="GIY-YIG endonuclease"/>
    <property type="match status" value="1"/>
</dbReference>
<dbReference type="SUPFAM" id="SSF82771">
    <property type="entry name" value="GIY-YIG endonuclease"/>
    <property type="match status" value="1"/>
</dbReference>
<evidence type="ECO:0000313" key="3">
    <source>
        <dbReference type="Proteomes" id="UP000734271"/>
    </source>
</evidence>
<dbReference type="InterPro" id="IPR000305">
    <property type="entry name" value="GIY-YIG_endonuc"/>
</dbReference>
<protein>
    <submittedName>
        <fullName evidence="2">GIY-YIG nuclease family protein</fullName>
    </submittedName>
</protein>
<keyword evidence="3" id="KW-1185">Reference proteome</keyword>
<dbReference type="CDD" id="cd10446">
    <property type="entry name" value="GIY-YIG_unchar_1"/>
    <property type="match status" value="1"/>
</dbReference>
<dbReference type="SMART" id="SM00465">
    <property type="entry name" value="GIYc"/>
    <property type="match status" value="1"/>
</dbReference>
<proteinExistence type="predicted"/>